<feature type="region of interest" description="Disordered" evidence="2">
    <location>
        <begin position="31"/>
        <end position="54"/>
    </location>
</feature>
<reference evidence="3 4" key="1">
    <citation type="journal article" date="2014" name="BMC Genomics">
        <title>Genome and secretome analysis of the hemibiotrophic fungal pathogen, Moniliophthora roreri, which causes frosty pod rot disease of cacao: mechanisms of the biotrophic and necrotrophic phases.</title>
        <authorList>
            <person name="Meinhardt L.W."/>
            <person name="Costa G.G.L."/>
            <person name="Thomazella D.P.T."/>
            <person name="Teixeira P.J.P.L."/>
            <person name="Carazzolle M.F."/>
            <person name="Schuster S.C."/>
            <person name="Carlson J.E."/>
            <person name="Guiltinan M.J."/>
            <person name="Mieczkowski P."/>
            <person name="Farmer A."/>
            <person name="Ramaraj T."/>
            <person name="Crozier J."/>
            <person name="Davis R.E."/>
            <person name="Shao J."/>
            <person name="Melnick R.L."/>
            <person name="Pereira G.A.G."/>
            <person name="Bailey B.A."/>
        </authorList>
    </citation>
    <scope>NUCLEOTIDE SEQUENCE [LARGE SCALE GENOMIC DNA]</scope>
    <source>
        <strain evidence="3 4">MCA 2997</strain>
    </source>
</reference>
<organism evidence="3 4">
    <name type="scientific">Moniliophthora roreri (strain MCA 2997)</name>
    <name type="common">Cocoa frosty pod rot fungus</name>
    <name type="synonym">Crinipellis roreri</name>
    <dbReference type="NCBI Taxonomy" id="1381753"/>
    <lineage>
        <taxon>Eukaryota</taxon>
        <taxon>Fungi</taxon>
        <taxon>Dikarya</taxon>
        <taxon>Basidiomycota</taxon>
        <taxon>Agaricomycotina</taxon>
        <taxon>Agaricomycetes</taxon>
        <taxon>Agaricomycetidae</taxon>
        <taxon>Agaricales</taxon>
        <taxon>Marasmiineae</taxon>
        <taxon>Marasmiaceae</taxon>
        <taxon>Moniliophthora</taxon>
    </lineage>
</organism>
<keyword evidence="1" id="KW-0175">Coiled coil</keyword>
<feature type="compositionally biased region" description="Polar residues" evidence="2">
    <location>
        <begin position="40"/>
        <end position="51"/>
    </location>
</feature>
<keyword evidence="4" id="KW-1185">Reference proteome</keyword>
<dbReference type="HOGENOM" id="CLU_023802_0_0_1"/>
<name>V2XVV7_MONRO</name>
<dbReference type="KEGG" id="mrr:Moror_6880"/>
<dbReference type="AlphaFoldDB" id="V2XVV7"/>
<proteinExistence type="predicted"/>
<dbReference type="EMBL" id="AWSO01000045">
    <property type="protein sequence ID" value="ESK96660.1"/>
    <property type="molecule type" value="Genomic_DNA"/>
</dbReference>
<dbReference type="OrthoDB" id="419631at2759"/>
<gene>
    <name evidence="3" type="ORF">Moror_6880</name>
</gene>
<protein>
    <submittedName>
        <fullName evidence="3">Er to golgi transport-related protein</fullName>
    </submittedName>
</protein>
<comment type="caution">
    <text evidence="3">The sequence shown here is derived from an EMBL/GenBank/DDBJ whole genome shotgun (WGS) entry which is preliminary data.</text>
</comment>
<feature type="coiled-coil region" evidence="1">
    <location>
        <begin position="276"/>
        <end position="404"/>
    </location>
</feature>
<evidence type="ECO:0000313" key="4">
    <source>
        <dbReference type="Proteomes" id="UP000017559"/>
    </source>
</evidence>
<evidence type="ECO:0000256" key="1">
    <source>
        <dbReference type="SAM" id="Coils"/>
    </source>
</evidence>
<evidence type="ECO:0000313" key="3">
    <source>
        <dbReference type="EMBL" id="ESK96660.1"/>
    </source>
</evidence>
<dbReference type="Proteomes" id="UP000017559">
    <property type="component" value="Unassembled WGS sequence"/>
</dbReference>
<accession>V2XVV7</accession>
<evidence type="ECO:0000256" key="2">
    <source>
        <dbReference type="SAM" id="MobiDB-lite"/>
    </source>
</evidence>
<sequence length="501" mass="57240">MSTKPRPLPGTSTDDRYTTLQRKLEELEKVHAEGKKAHQTELTNLKSQLAKSKSELRDTTVKLRLAEKQLLAKEKPHKVELEKEKRKLQTLTEQLAQRDAELGGMQAVKEELIRTKDEVNTAKQRETELQAQLNQIQDILERVTKAYGQLASHTVPQSTYDGWRMKNTHLELQIARLQRKLANADGQVHELAWLIRQVKEENVLLRGLVRDAEDEAVFAWSLVPQEQQQQHKEMDLGRLASEIIIDQHERLTAQRTITESLFTLEHEHHTQLLPAYTDAENELLQQTTELDTAQQLFAATTHTVAELKKSLEEWKMQAKTLERQVRDTSAALEKGKEVSTKFRLEAQRVKMAEEGLRAEVEQLTAELMDAERFQEAYYSLHDHVETLTARNALAEDEAAKLSAINAEILGHRNPAQRIMYVERIRGELAEARQKLLASTRANEAMVEVNQKLKEELGMYKSVMVPQELKPKMNLIRVGRPALADLNGSRATGGDMTVDEIM</sequence>